<evidence type="ECO:0000256" key="1">
    <source>
        <dbReference type="ARBA" id="ARBA00023015"/>
    </source>
</evidence>
<evidence type="ECO:0000259" key="4">
    <source>
        <dbReference type="PROSITE" id="PS51071"/>
    </source>
</evidence>
<dbReference type="EMBL" id="RQTE01000057">
    <property type="protein sequence ID" value="RZI03604.1"/>
    <property type="molecule type" value="Genomic_DNA"/>
</dbReference>
<dbReference type="Pfam" id="PF01418">
    <property type="entry name" value="HTH_6"/>
    <property type="match status" value="1"/>
</dbReference>
<reference evidence="6 9" key="2">
    <citation type="submission" date="2021-01" db="EMBL/GenBank/DDBJ databases">
        <title>FDA dAtabase for Regulatory Grade micrObial Sequences (FDA-ARGOS): Supporting development and validation of Infectious Disease Dx tests.</title>
        <authorList>
            <person name="Sproer C."/>
            <person name="Gronow S."/>
            <person name="Severitt S."/>
            <person name="Schroder I."/>
            <person name="Tallon L."/>
            <person name="Sadzewicz L."/>
            <person name="Zhao X."/>
            <person name="Boylan J."/>
            <person name="Ott S."/>
            <person name="Bowen H."/>
            <person name="Vavikolanu K."/>
            <person name="Mehta A."/>
            <person name="Aluvathingal J."/>
            <person name="Nadendla S."/>
            <person name="Lowell S."/>
            <person name="Myers T."/>
            <person name="Yan Y."/>
            <person name="Sichtig H."/>
        </authorList>
    </citation>
    <scope>NUCLEOTIDE SEQUENCE [LARGE SCALE GENOMIC DNA]</scope>
    <source>
        <strain evidence="6 9">FDAARGOS_1148</strain>
    </source>
</reference>
<dbReference type="CDD" id="cd05013">
    <property type="entry name" value="SIS_RpiR"/>
    <property type="match status" value="1"/>
</dbReference>
<dbReference type="Proteomes" id="UP000293854">
    <property type="component" value="Unassembled WGS sequence"/>
</dbReference>
<evidence type="ECO:0000313" key="7">
    <source>
        <dbReference type="EMBL" id="RZI03604.1"/>
    </source>
</evidence>
<dbReference type="Proteomes" id="UP000595942">
    <property type="component" value="Chromosome"/>
</dbReference>
<reference evidence="7 8" key="1">
    <citation type="submission" date="2018-11" db="EMBL/GenBank/DDBJ databases">
        <title>Genomic profiling of Staphylococcus species from a Poultry farm system in KwaZulu-Natal, South Africa.</title>
        <authorList>
            <person name="Amoako D.G."/>
            <person name="Somboro A.M."/>
            <person name="Abia A.L.K."/>
            <person name="Bester L.A."/>
            <person name="Essack S.Y."/>
        </authorList>
    </citation>
    <scope>NUCLEOTIDE SEQUENCE [LARGE SCALE GENOMIC DNA]</scope>
    <source>
        <strain evidence="7 8">SA11</strain>
    </source>
</reference>
<sequence>MKFENRVQQNRHLLTKMDKKIVEFVQTHELDDSFSTINSLAHAIGTSPATITRFSNKLDYANFQDMKFNLQHEKSEKVVENAPLVQQIHRYHQSIIQQTGEFISEEKIKRFAHYLKTSRQVSYAGLGSSGLTASEFYYRTLRMGVKGMVSTDTHQMKISASLLSSKDMFVAISNSGETTELAEAAQIAHKQGAYVAVITNYEGSTITEHADLVLITSDQSRIHDTRFINTQIATTFLMDIVCYLLLNNAYMHKSYQHTRQTILGKKDSLG</sequence>
<evidence type="ECO:0000256" key="2">
    <source>
        <dbReference type="ARBA" id="ARBA00023125"/>
    </source>
</evidence>
<evidence type="ECO:0000259" key="5">
    <source>
        <dbReference type="PROSITE" id="PS51464"/>
    </source>
</evidence>
<evidence type="ECO:0000313" key="6">
    <source>
        <dbReference type="EMBL" id="QQS82279.1"/>
    </source>
</evidence>
<dbReference type="PANTHER" id="PTHR30514">
    <property type="entry name" value="GLUCOKINASE"/>
    <property type="match status" value="1"/>
</dbReference>
<dbReference type="PROSITE" id="PS51464">
    <property type="entry name" value="SIS"/>
    <property type="match status" value="1"/>
</dbReference>
<dbReference type="Gene3D" id="3.40.50.10490">
    <property type="entry name" value="Glucose-6-phosphate isomerase like protein, domain 1"/>
    <property type="match status" value="1"/>
</dbReference>
<dbReference type="InterPro" id="IPR046348">
    <property type="entry name" value="SIS_dom_sf"/>
</dbReference>
<accession>A0A143PBL6</accession>
<gene>
    <name evidence="7" type="ORF">EIG99_02955</name>
    <name evidence="6" type="ORF">I6J05_10245</name>
</gene>
<dbReference type="Pfam" id="PF01380">
    <property type="entry name" value="SIS"/>
    <property type="match status" value="1"/>
</dbReference>
<keyword evidence="1" id="KW-0805">Transcription regulation</keyword>
<feature type="domain" description="HTH rpiR-type" evidence="4">
    <location>
        <begin position="1"/>
        <end position="77"/>
    </location>
</feature>
<dbReference type="InterPro" id="IPR036388">
    <property type="entry name" value="WH-like_DNA-bd_sf"/>
</dbReference>
<dbReference type="Gene3D" id="1.10.10.10">
    <property type="entry name" value="Winged helix-like DNA-binding domain superfamily/Winged helix DNA-binding domain"/>
    <property type="match status" value="1"/>
</dbReference>
<dbReference type="PANTHER" id="PTHR30514:SF21">
    <property type="entry name" value="RPIR-FAMILY TRANSCRIPTIONAL REGULATOR"/>
    <property type="match status" value="1"/>
</dbReference>
<proteinExistence type="predicted"/>
<dbReference type="InterPro" id="IPR001347">
    <property type="entry name" value="SIS_dom"/>
</dbReference>
<dbReference type="GO" id="GO:0003677">
    <property type="term" value="F:DNA binding"/>
    <property type="evidence" value="ECO:0007669"/>
    <property type="project" value="UniProtKB-KW"/>
</dbReference>
<dbReference type="SUPFAM" id="SSF46689">
    <property type="entry name" value="Homeodomain-like"/>
    <property type="match status" value="1"/>
</dbReference>
<keyword evidence="2" id="KW-0238">DNA-binding</keyword>
<dbReference type="InterPro" id="IPR009057">
    <property type="entry name" value="Homeodomain-like_sf"/>
</dbReference>
<protein>
    <submittedName>
        <fullName evidence="7">MurR/RpiR family transcriptional regulator</fullName>
    </submittedName>
</protein>
<dbReference type="RefSeq" id="WP_047132063.1">
    <property type="nucleotide sequence ID" value="NZ_CP015114.1"/>
</dbReference>
<organism evidence="7 8">
    <name type="scientific">Staphylococcus condimenti</name>
    <dbReference type="NCBI Taxonomy" id="70255"/>
    <lineage>
        <taxon>Bacteria</taxon>
        <taxon>Bacillati</taxon>
        <taxon>Bacillota</taxon>
        <taxon>Bacilli</taxon>
        <taxon>Bacillales</taxon>
        <taxon>Staphylococcaceae</taxon>
        <taxon>Staphylococcus</taxon>
    </lineage>
</organism>
<dbReference type="KEGG" id="scv:A4G25_08275"/>
<dbReference type="SUPFAM" id="SSF53697">
    <property type="entry name" value="SIS domain"/>
    <property type="match status" value="1"/>
</dbReference>
<keyword evidence="3" id="KW-0804">Transcription</keyword>
<dbReference type="AlphaFoldDB" id="A0A143PBL6"/>
<dbReference type="InterPro" id="IPR000281">
    <property type="entry name" value="HTH_RpiR"/>
</dbReference>
<dbReference type="GeneID" id="93725348"/>
<evidence type="ECO:0000313" key="8">
    <source>
        <dbReference type="Proteomes" id="UP000293854"/>
    </source>
</evidence>
<dbReference type="EMBL" id="CP068073">
    <property type="protein sequence ID" value="QQS82279.1"/>
    <property type="molecule type" value="Genomic_DNA"/>
</dbReference>
<evidence type="ECO:0000313" key="9">
    <source>
        <dbReference type="Proteomes" id="UP000595942"/>
    </source>
</evidence>
<dbReference type="InterPro" id="IPR047640">
    <property type="entry name" value="RpiR-like"/>
</dbReference>
<dbReference type="GO" id="GO:0097367">
    <property type="term" value="F:carbohydrate derivative binding"/>
    <property type="evidence" value="ECO:0007669"/>
    <property type="project" value="InterPro"/>
</dbReference>
<feature type="domain" description="SIS" evidence="5">
    <location>
        <begin position="111"/>
        <end position="251"/>
    </location>
</feature>
<dbReference type="InterPro" id="IPR035472">
    <property type="entry name" value="RpiR-like_SIS"/>
</dbReference>
<evidence type="ECO:0000256" key="3">
    <source>
        <dbReference type="ARBA" id="ARBA00023163"/>
    </source>
</evidence>
<name>A0A143PBL6_9STAP</name>
<keyword evidence="9" id="KW-1185">Reference proteome</keyword>
<dbReference type="GO" id="GO:0003700">
    <property type="term" value="F:DNA-binding transcription factor activity"/>
    <property type="evidence" value="ECO:0007669"/>
    <property type="project" value="InterPro"/>
</dbReference>
<dbReference type="OrthoDB" id="1648815at2"/>
<dbReference type="GO" id="GO:1901135">
    <property type="term" value="P:carbohydrate derivative metabolic process"/>
    <property type="evidence" value="ECO:0007669"/>
    <property type="project" value="InterPro"/>
</dbReference>
<dbReference type="PROSITE" id="PS51071">
    <property type="entry name" value="HTH_RPIR"/>
    <property type="match status" value="1"/>
</dbReference>